<dbReference type="EMBL" id="JACQCQ010000006">
    <property type="protein sequence ID" value="MBI3627422.1"/>
    <property type="molecule type" value="Genomic_DNA"/>
</dbReference>
<feature type="transmembrane region" description="Helical" evidence="1">
    <location>
        <begin position="69"/>
        <end position="91"/>
    </location>
</feature>
<dbReference type="AlphaFoldDB" id="A0A9D6LRE5"/>
<evidence type="ECO:0000313" key="2">
    <source>
        <dbReference type="EMBL" id="MBI3627422.1"/>
    </source>
</evidence>
<organism evidence="2 3">
    <name type="scientific">Candidatus Sungiibacteriota bacterium</name>
    <dbReference type="NCBI Taxonomy" id="2750080"/>
    <lineage>
        <taxon>Bacteria</taxon>
        <taxon>Candidatus Sungiibacteriota</taxon>
    </lineage>
</organism>
<keyword evidence="1" id="KW-1133">Transmembrane helix</keyword>
<gene>
    <name evidence="2" type="ORF">HY220_01545</name>
</gene>
<name>A0A9D6LRE5_9BACT</name>
<dbReference type="Proteomes" id="UP000808388">
    <property type="component" value="Unassembled WGS sequence"/>
</dbReference>
<sequence>MPEQDFPHFEAGENPAEKLKDVTPGIRTMKSDISQFLKETKPSLVQMLSSQVESERHPKKRTNLNWGRWIGIGLISLIMAGILVLAGYLIYQKIIAATGHEASAPVSLPFFSIDRTSEISVTSDFNFNLISKIQDAALGDAPPGFLTRLVLIDQRNGSPMGSLSGVDFFKLVHINAPFGFLSALDGPIMPILFRSVTGKSQLGLIIKTTDASRALQALFSAEGHLAADWSGLFVSGQPPTSILPFQDRTYRNINYRILPLDAGGDIQLIYGLFPAKNYIIITTSEESFEIIISRLYQAS</sequence>
<evidence type="ECO:0000313" key="3">
    <source>
        <dbReference type="Proteomes" id="UP000808388"/>
    </source>
</evidence>
<proteinExistence type="predicted"/>
<comment type="caution">
    <text evidence="2">The sequence shown here is derived from an EMBL/GenBank/DDBJ whole genome shotgun (WGS) entry which is preliminary data.</text>
</comment>
<accession>A0A9D6LRE5</accession>
<reference evidence="2" key="1">
    <citation type="submission" date="2020-07" db="EMBL/GenBank/DDBJ databases">
        <title>Huge and variable diversity of episymbiotic CPR bacteria and DPANN archaea in groundwater ecosystems.</title>
        <authorList>
            <person name="He C.Y."/>
            <person name="Keren R."/>
            <person name="Whittaker M."/>
            <person name="Farag I.F."/>
            <person name="Doudna J."/>
            <person name="Cate J.H.D."/>
            <person name="Banfield J.F."/>
        </authorList>
    </citation>
    <scope>NUCLEOTIDE SEQUENCE</scope>
    <source>
        <strain evidence="2">NC_groundwater_972_Pr1_S-0.2um_49_27</strain>
    </source>
</reference>
<protein>
    <submittedName>
        <fullName evidence="2">Uncharacterized protein</fullName>
    </submittedName>
</protein>
<keyword evidence="1" id="KW-0472">Membrane</keyword>
<evidence type="ECO:0000256" key="1">
    <source>
        <dbReference type="SAM" id="Phobius"/>
    </source>
</evidence>
<keyword evidence="1" id="KW-0812">Transmembrane</keyword>